<feature type="region of interest" description="Disordered" evidence="1">
    <location>
        <begin position="1154"/>
        <end position="1182"/>
    </location>
</feature>
<feature type="compositionally biased region" description="Basic residues" evidence="1">
    <location>
        <begin position="1118"/>
        <end position="1131"/>
    </location>
</feature>
<feature type="compositionally biased region" description="Polar residues" evidence="1">
    <location>
        <begin position="1158"/>
        <end position="1179"/>
    </location>
</feature>
<dbReference type="EMBL" id="JAWDGP010003469">
    <property type="protein sequence ID" value="KAK3774111.1"/>
    <property type="molecule type" value="Genomic_DNA"/>
</dbReference>
<feature type="region of interest" description="Disordered" evidence="1">
    <location>
        <begin position="719"/>
        <end position="793"/>
    </location>
</feature>
<feature type="region of interest" description="Disordered" evidence="1">
    <location>
        <begin position="1115"/>
        <end position="1137"/>
    </location>
</feature>
<feature type="compositionally biased region" description="Polar residues" evidence="1">
    <location>
        <begin position="963"/>
        <end position="977"/>
    </location>
</feature>
<feature type="region of interest" description="Disordered" evidence="1">
    <location>
        <begin position="2159"/>
        <end position="2204"/>
    </location>
</feature>
<feature type="region of interest" description="Disordered" evidence="1">
    <location>
        <begin position="1824"/>
        <end position="1852"/>
    </location>
</feature>
<gene>
    <name evidence="2" type="ORF">RRG08_030193</name>
</gene>
<feature type="compositionally biased region" description="Polar residues" evidence="1">
    <location>
        <begin position="1932"/>
        <end position="1956"/>
    </location>
</feature>
<feature type="compositionally biased region" description="Basic and acidic residues" evidence="1">
    <location>
        <begin position="999"/>
        <end position="1018"/>
    </location>
</feature>
<feature type="compositionally biased region" description="Basic and acidic residues" evidence="1">
    <location>
        <begin position="2159"/>
        <end position="2193"/>
    </location>
</feature>
<dbReference type="Proteomes" id="UP001283361">
    <property type="component" value="Unassembled WGS sequence"/>
</dbReference>
<feature type="region of interest" description="Disordered" evidence="1">
    <location>
        <begin position="2745"/>
        <end position="2788"/>
    </location>
</feature>
<feature type="region of interest" description="Disordered" evidence="1">
    <location>
        <begin position="1932"/>
        <end position="1959"/>
    </location>
</feature>
<feature type="compositionally biased region" description="Basic and acidic residues" evidence="1">
    <location>
        <begin position="1"/>
        <end position="17"/>
    </location>
</feature>
<name>A0AAE0ZSA0_9GAST</name>
<organism evidence="2 3">
    <name type="scientific">Elysia crispata</name>
    <name type="common">lettuce slug</name>
    <dbReference type="NCBI Taxonomy" id="231223"/>
    <lineage>
        <taxon>Eukaryota</taxon>
        <taxon>Metazoa</taxon>
        <taxon>Spiralia</taxon>
        <taxon>Lophotrochozoa</taxon>
        <taxon>Mollusca</taxon>
        <taxon>Gastropoda</taxon>
        <taxon>Heterobranchia</taxon>
        <taxon>Euthyneura</taxon>
        <taxon>Panpulmonata</taxon>
        <taxon>Sacoglossa</taxon>
        <taxon>Placobranchoidea</taxon>
        <taxon>Plakobranchidae</taxon>
        <taxon>Elysia</taxon>
    </lineage>
</organism>
<feature type="compositionally biased region" description="Polar residues" evidence="1">
    <location>
        <begin position="724"/>
        <end position="736"/>
    </location>
</feature>
<feature type="region of interest" description="Disordered" evidence="1">
    <location>
        <begin position="1"/>
        <end position="33"/>
    </location>
</feature>
<accession>A0AAE0ZSA0</accession>
<keyword evidence="3" id="KW-1185">Reference proteome</keyword>
<proteinExistence type="predicted"/>
<protein>
    <submittedName>
        <fullName evidence="2">Uncharacterized protein</fullName>
    </submittedName>
</protein>
<feature type="region of interest" description="Disordered" evidence="1">
    <location>
        <begin position="963"/>
        <end position="1018"/>
    </location>
</feature>
<sequence>MHKAKETSADYRDRFRSSGDLPSGNGQVRSKHDEKTALVNESLNNMTDGCCRSVMPRASSRDRPSVSFATYTGWRSYLDGRHKSKRGRKTANGSLGDISGLKARDQSNNRKEAGKQRYGKLESSHAGCLTHKSLGISSHPVEDSDSCRSLASVRSLPGGPIGGLVDRAVRTCSYYDIPMIKPLRDASDCGYIDATIRPYLHGRVGCRRGGISMSSINPGPESLAGLNNSIIRHGVGDEFETLIITEVKDEANNKSTKTDFGSKDSTRNHKGNYISEINRQSFIASMRDTKCTNSFCRELFEKNKTLSSTAMEKVSSKAKLGKTAIVSTPISAWLRFSNSRKLTDIGWFGENGIKSRDFYKCLWRSQRIIETFAFCQGNDSKIHSECSSNIFVHQNSNNNSSRTSNISGSSSSCLSSSFSPSICGKTLSSTISTEIGKEWDAGATLSSTEIDKHRKMSLSSYSSTSISTCTSTHSLTQSARPMCSPSGNLSESCICSITSKNADDTSNSHSMENPMVTLLMLRRSPESRGFNTDSLKYQSRQSIPVWRSRPEGQKDFINKDVAGGQRKIVSTLNKEPSKETQNMGEPTAARCKILPQGMSQYSTRLTTPFDKSNPSTTLTMRGLKQNQKRPERMTNVKGVSNPNPNVLVRASNTKGGDSASYFESQIPSPSPRFTVAFRLNKASELKQITSTVKSVVKETVPTVKATNVVTSVGADCESVEGKGQNASTLGTVQRASSPAKFVTKPQVQTPVKRPRSTLPAQNVSDSPPSKSRRANSLTMRKEASTQHYDFAPAKNKLFRPGREALFMPQRQNQQGRQYPPVKIEYQKNNVSFTNNRLDNISLRNRPNDPYFVKTIETCCAEPKPQTMQWVPCHKGEVNLKDYLRQMKQAATQTAANVKAQRLAAQRKQSIISTAQRFDTLYDSDQLVDQKLTGSDKTKFSRQIDEIQFFSSNERNSEKIFTTAGESNQLKIMSSEPGSQVYRPSIPPHRQRCPGLQDQPDGKHKGDGKSVVSGDHDGDQGMVQAQVKMEDFDPSQQKKPSESTLPVGDQGKFRAQVKMEDFDLSQRSFPNQGQEKLSGPIFSYPNAKIQDKTERLLLNHMNFLEADERKTKLLESRGNRRSRIRPPIHGRRFSPDGFGRSHSFAGDTCLAQEPLTFGIPSSSKTGQSKPHNDPVSSNCAQRVKMKTPLEEKEFYPKRTAPPPARPQGFIGKKATEEISAPTVNVVYNAPKTFKSFSGLVTKGWTTPTLATKATLSFLHNDSPARCSDKTVSHKRSVIRKPVIGKLQEKKRFKAETETPKTIQVPLTIAQDTSDVIKISSAPMDELNAHFCNSKASAPPERTNKTRLLKCTKKSAGISQMSLDQVTAADHKEKCIDSMTNERQKHGRSERLPVARKRALSSDQYSFEDRKSDVKCLNKDCVEIRTKDELSSFPQTEEISPDQQPQQQQRHPQEDKTEGQTGKNKEKVDLVQKKLNFQDFKAPNLQNAVSNDTADKVKDPYTVFSSLSYASAILDSSWPPTRTLKVDSFEDIPLFWTKDDAAEGSFEISTQPDQNLNIQTEIRGLLNSLASRRDHVSVTRSIPDLTEESSMEKTKHRCSVIRQYIQDKYVCLRHTSMPCRYFTPAIDYKKKLSEVPSSHNQIQFSSLTVTDDAKIKINGCARESSKLPNSASNLNLKANPISLNSLVSDSMGKNLKVGLITKEKRERNDITITDTAAGEIEDKHCAQETDLGTGPCSRRVLFERAAKTITKESCEPKRAPCAPRALSGLSFSAYDSLISELKTHYLLERLENGHHEESALEEDDDSHSQGDWDDSVLDEETELSLAEILEPPIDGDTGQLTKTEMKGNRCKSSAPSLAKDIDGHLGSDTQADTIKKSNCFQKLSWVLCAATLPKACAQAKPVITCKENNIEMFCKTGVSNECDAKENISFGATQSKIFTDRNPQNPQKSKNSTELSLSTKKDNKADFLKRESVQEKSKDQGTVKNQHNILQETKEGIRDMVCDEAFDCGFNSGLQQKVGDNDPLSKNPKQIISNFTDAATQSELLKDESLSPGLLKQFQDDCTSTDCRYKAESLARSLEAIWSPAFNPSQVPGNLLHDKEFGNATMLSEHPQHNCVTLARGTGRAVSNVKTTDALEVLPKSPRYTQVNQDITRTMLTLGKHDASKSHKDNEEKENCLPRLTEESTSFHKTGDFQEMKSSSDSSLRVNSVRENLKEVAKKLSGSVKDTVKIFNTLSDGICPLLSKAPNRRSLKTASVPNEEGMRISPNTFTTLETNFKQNRSQPSISSDINISYNKNQIHIGSSPINRRQIYDKCDELHDSSILSATITDINDEIIGWIHEPFQSQDKDQFSKNPQTEPLDLSVKGSNNRNQKSLHRDVEDGILEESSTNKQIAPTRSNIHLEFSSHILTISPSRTNEQRKICRHPLDLKPAATKGGAENERILPLSEAIEVESTKHPGKPQRLENHRSFHRQFQTCRDEGIEDDLSLQIFQPCALETTSYSPLISELVDRSDASKRIVLVCARNHGNYETCARIHYSDRMNHCLKNIISKNLANIYWQLMCRKIWEDIFYGSLSMYNEGDISRETGFYLTAGNSNSKEASKTHLVVTDTSLLQDPLEKRESISKTDPCHAPRSLARNECDAKGNNQEYTMAKSTDRRNLPYLSQNTDHARPSGLGTSNFAYLSQHGKEDVAQLNRTCKTKPVLKCTSHPHLTPVFADEHPKYLTPVSDVQTIPKDGDDSGFACIFSSSGENNSRGQTELGAPLLSPLMTSPGASGRATDPGREPRPAVARPSLVSVESDCSFHSCCSICNSSGQFEN</sequence>
<feature type="region of interest" description="Disordered" evidence="1">
    <location>
        <begin position="2344"/>
        <end position="2387"/>
    </location>
</feature>
<feature type="region of interest" description="Disordered" evidence="1">
    <location>
        <begin position="82"/>
        <end position="119"/>
    </location>
</feature>
<feature type="compositionally biased region" description="Basic and acidic residues" evidence="1">
    <location>
        <begin position="102"/>
        <end position="119"/>
    </location>
</feature>
<feature type="compositionally biased region" description="Basic and acidic residues" evidence="1">
    <location>
        <begin position="1377"/>
        <end position="1391"/>
    </location>
</feature>
<comment type="caution">
    <text evidence="2">The sequence shown here is derived from an EMBL/GenBank/DDBJ whole genome shotgun (WGS) entry which is preliminary data.</text>
</comment>
<feature type="compositionally biased region" description="Polar residues" evidence="1">
    <location>
        <begin position="637"/>
        <end position="646"/>
    </location>
</feature>
<feature type="compositionally biased region" description="Polar residues" evidence="1">
    <location>
        <begin position="758"/>
        <end position="778"/>
    </location>
</feature>
<evidence type="ECO:0000313" key="2">
    <source>
        <dbReference type="EMBL" id="KAK3774111.1"/>
    </source>
</evidence>
<feature type="region of interest" description="Disordered" evidence="1">
    <location>
        <begin position="623"/>
        <end position="646"/>
    </location>
</feature>
<feature type="compositionally biased region" description="Low complexity" evidence="1">
    <location>
        <begin position="1439"/>
        <end position="1448"/>
    </location>
</feature>
<feature type="region of interest" description="Disordered" evidence="1">
    <location>
        <begin position="1428"/>
        <end position="1465"/>
    </location>
</feature>
<feature type="compositionally biased region" description="Polar residues" evidence="1">
    <location>
        <begin position="2745"/>
        <end position="2754"/>
    </location>
</feature>
<feature type="region of interest" description="Disordered" evidence="1">
    <location>
        <begin position="2648"/>
        <end position="2672"/>
    </location>
</feature>
<feature type="compositionally biased region" description="Basic and acidic residues" evidence="1">
    <location>
        <begin position="1449"/>
        <end position="1465"/>
    </location>
</feature>
<evidence type="ECO:0000313" key="3">
    <source>
        <dbReference type="Proteomes" id="UP001283361"/>
    </source>
</evidence>
<reference evidence="2" key="1">
    <citation type="journal article" date="2023" name="G3 (Bethesda)">
        <title>A reference genome for the long-term kleptoplast-retaining sea slug Elysia crispata morphotype clarki.</title>
        <authorList>
            <person name="Eastman K.E."/>
            <person name="Pendleton A.L."/>
            <person name="Shaikh M.A."/>
            <person name="Suttiyut T."/>
            <person name="Ogas R."/>
            <person name="Tomko P."/>
            <person name="Gavelis G."/>
            <person name="Widhalm J.R."/>
            <person name="Wisecaver J.H."/>
        </authorList>
    </citation>
    <scope>NUCLEOTIDE SEQUENCE</scope>
    <source>
        <strain evidence="2">ECLA1</strain>
    </source>
</reference>
<feature type="compositionally biased region" description="Polar residues" evidence="1">
    <location>
        <begin position="1033"/>
        <end position="1043"/>
    </location>
</feature>
<evidence type="ECO:0000256" key="1">
    <source>
        <dbReference type="SAM" id="MobiDB-lite"/>
    </source>
</evidence>
<feature type="region of interest" description="Disordered" evidence="1">
    <location>
        <begin position="1030"/>
        <end position="1049"/>
    </location>
</feature>
<feature type="region of interest" description="Disordered" evidence="1">
    <location>
        <begin position="1377"/>
        <end position="1402"/>
    </location>
</feature>